<name>A0A067PD18_9AGAM</name>
<dbReference type="STRING" id="933084.A0A067PD18"/>
<gene>
    <name evidence="2" type="ORF">JAAARDRAFT_201352</name>
</gene>
<dbReference type="OrthoDB" id="2501483at2759"/>
<proteinExistence type="predicted"/>
<dbReference type="Pfam" id="PF18718">
    <property type="entry name" value="CxC5"/>
    <property type="match status" value="1"/>
</dbReference>
<keyword evidence="3" id="KW-1185">Reference proteome</keyword>
<evidence type="ECO:0000313" key="3">
    <source>
        <dbReference type="Proteomes" id="UP000027265"/>
    </source>
</evidence>
<reference evidence="3" key="1">
    <citation type="journal article" date="2014" name="Proc. Natl. Acad. Sci. U.S.A.">
        <title>Extensive sampling of basidiomycete genomes demonstrates inadequacy of the white-rot/brown-rot paradigm for wood decay fungi.</title>
        <authorList>
            <person name="Riley R."/>
            <person name="Salamov A.A."/>
            <person name="Brown D.W."/>
            <person name="Nagy L.G."/>
            <person name="Floudas D."/>
            <person name="Held B.W."/>
            <person name="Levasseur A."/>
            <person name="Lombard V."/>
            <person name="Morin E."/>
            <person name="Otillar R."/>
            <person name="Lindquist E.A."/>
            <person name="Sun H."/>
            <person name="LaButti K.M."/>
            <person name="Schmutz J."/>
            <person name="Jabbour D."/>
            <person name="Luo H."/>
            <person name="Baker S.E."/>
            <person name="Pisabarro A.G."/>
            <person name="Walton J.D."/>
            <person name="Blanchette R.A."/>
            <person name="Henrissat B."/>
            <person name="Martin F."/>
            <person name="Cullen D."/>
            <person name="Hibbett D.S."/>
            <person name="Grigoriev I.V."/>
        </authorList>
    </citation>
    <scope>NUCLEOTIDE SEQUENCE [LARGE SCALE GENOMIC DNA]</scope>
    <source>
        <strain evidence="3">MUCL 33604</strain>
    </source>
</reference>
<sequence length="222" mass="25124">MSVAQLTNILQSHPQIQQSLSFAQLSLFFHLTNHLQLWLSRCVAPSHPDPPQKLPPDITAFLYGALELNVVEKPTLVAECWTAFRQMIWSQESDLESQCSSWKLLNIFQDHGFEGGIGFQDLYPPTRACLNSTCNLNVQPRPLTKSLSNKAVLYTRNFGPVPIWSHSAACICCSTRYYPNYYVHNDTCTYYDTMPTTIQAATHAYVETSLCESFETSTVCAW</sequence>
<dbReference type="Proteomes" id="UP000027265">
    <property type="component" value="Unassembled WGS sequence"/>
</dbReference>
<dbReference type="EMBL" id="KL197970">
    <property type="protein sequence ID" value="KDQ48897.1"/>
    <property type="molecule type" value="Genomic_DNA"/>
</dbReference>
<evidence type="ECO:0000313" key="2">
    <source>
        <dbReference type="EMBL" id="KDQ48897.1"/>
    </source>
</evidence>
<dbReference type="HOGENOM" id="CLU_074887_0_0_1"/>
<feature type="domain" description="CxC5 like cysteine cluster associated with KDZ" evidence="1">
    <location>
        <begin position="118"/>
        <end position="222"/>
    </location>
</feature>
<accession>A0A067PD18</accession>
<dbReference type="InterPro" id="IPR041539">
    <property type="entry name" value="CxC5"/>
</dbReference>
<dbReference type="InParanoid" id="A0A067PD18"/>
<evidence type="ECO:0000259" key="1">
    <source>
        <dbReference type="Pfam" id="PF18718"/>
    </source>
</evidence>
<protein>
    <recommendedName>
        <fullName evidence="1">CxC5 like cysteine cluster associated with KDZ domain-containing protein</fullName>
    </recommendedName>
</protein>
<dbReference type="AlphaFoldDB" id="A0A067PD18"/>
<organism evidence="2 3">
    <name type="scientific">Jaapia argillacea MUCL 33604</name>
    <dbReference type="NCBI Taxonomy" id="933084"/>
    <lineage>
        <taxon>Eukaryota</taxon>
        <taxon>Fungi</taxon>
        <taxon>Dikarya</taxon>
        <taxon>Basidiomycota</taxon>
        <taxon>Agaricomycotina</taxon>
        <taxon>Agaricomycetes</taxon>
        <taxon>Agaricomycetidae</taxon>
        <taxon>Jaapiales</taxon>
        <taxon>Jaapiaceae</taxon>
        <taxon>Jaapia</taxon>
    </lineage>
</organism>